<dbReference type="Proteomes" id="UP000265520">
    <property type="component" value="Unassembled WGS sequence"/>
</dbReference>
<keyword evidence="2" id="KW-1185">Reference proteome</keyword>
<comment type="caution">
    <text evidence="1">The sequence shown here is derived from an EMBL/GenBank/DDBJ whole genome shotgun (WGS) entry which is preliminary data.</text>
</comment>
<sequence>RLLGECRACLSSRRGEFRGALAFLLGLGRLSFLLRGDLVTLLLLSGVGERLARWLREYLVARDSSKTANH</sequence>
<evidence type="ECO:0000313" key="2">
    <source>
        <dbReference type="Proteomes" id="UP000265520"/>
    </source>
</evidence>
<dbReference type="EMBL" id="LXQA010552547">
    <property type="protein sequence ID" value="MCI58832.1"/>
    <property type="molecule type" value="Genomic_DNA"/>
</dbReference>
<reference evidence="1 2" key="1">
    <citation type="journal article" date="2018" name="Front. Plant Sci.">
        <title>Red Clover (Trifolium pratense) and Zigzag Clover (T. medium) - A Picture of Genomic Similarities and Differences.</title>
        <authorList>
            <person name="Dluhosova J."/>
            <person name="Istvanek J."/>
            <person name="Nedelnik J."/>
            <person name="Repkova J."/>
        </authorList>
    </citation>
    <scope>NUCLEOTIDE SEQUENCE [LARGE SCALE GENOMIC DNA]</scope>
    <source>
        <strain evidence="2">cv. 10/8</strain>
        <tissue evidence="1">Leaf</tissue>
    </source>
</reference>
<protein>
    <submittedName>
        <fullName evidence="1">Uncharacterized protein</fullName>
    </submittedName>
</protein>
<evidence type="ECO:0000313" key="1">
    <source>
        <dbReference type="EMBL" id="MCI58832.1"/>
    </source>
</evidence>
<feature type="non-terminal residue" evidence="1">
    <location>
        <position position="1"/>
    </location>
</feature>
<organism evidence="1 2">
    <name type="scientific">Trifolium medium</name>
    <dbReference type="NCBI Taxonomy" id="97028"/>
    <lineage>
        <taxon>Eukaryota</taxon>
        <taxon>Viridiplantae</taxon>
        <taxon>Streptophyta</taxon>
        <taxon>Embryophyta</taxon>
        <taxon>Tracheophyta</taxon>
        <taxon>Spermatophyta</taxon>
        <taxon>Magnoliopsida</taxon>
        <taxon>eudicotyledons</taxon>
        <taxon>Gunneridae</taxon>
        <taxon>Pentapetalae</taxon>
        <taxon>rosids</taxon>
        <taxon>fabids</taxon>
        <taxon>Fabales</taxon>
        <taxon>Fabaceae</taxon>
        <taxon>Papilionoideae</taxon>
        <taxon>50 kb inversion clade</taxon>
        <taxon>NPAAA clade</taxon>
        <taxon>Hologalegina</taxon>
        <taxon>IRL clade</taxon>
        <taxon>Trifolieae</taxon>
        <taxon>Trifolium</taxon>
    </lineage>
</organism>
<name>A0A392TD49_9FABA</name>
<accession>A0A392TD49</accession>
<proteinExistence type="predicted"/>
<dbReference type="AlphaFoldDB" id="A0A392TD49"/>